<evidence type="ECO:0000256" key="4">
    <source>
        <dbReference type="ARBA" id="ARBA00022737"/>
    </source>
</evidence>
<keyword evidence="9" id="KW-1185">Reference proteome</keyword>
<dbReference type="AlphaFoldDB" id="A0AB34JBJ1"/>
<dbReference type="PANTHER" id="PTHR24089">
    <property type="entry name" value="SOLUTE CARRIER FAMILY 25"/>
    <property type="match status" value="1"/>
</dbReference>
<feature type="repeat" description="Solcar" evidence="6">
    <location>
        <begin position="136"/>
        <end position="221"/>
    </location>
</feature>
<dbReference type="InterPro" id="IPR018108">
    <property type="entry name" value="MCP_transmembrane"/>
</dbReference>
<dbReference type="InterPro" id="IPR002067">
    <property type="entry name" value="MCP"/>
</dbReference>
<proteinExistence type="inferred from homology"/>
<evidence type="ECO:0000313" key="8">
    <source>
        <dbReference type="EMBL" id="KAL1515747.1"/>
    </source>
</evidence>
<evidence type="ECO:0000313" key="9">
    <source>
        <dbReference type="Proteomes" id="UP001515480"/>
    </source>
</evidence>
<keyword evidence="4" id="KW-0677">Repeat</keyword>
<comment type="similarity">
    <text evidence="7">Belongs to the mitochondrial carrier (TC 2.A.29) family.</text>
</comment>
<feature type="repeat" description="Solcar" evidence="6">
    <location>
        <begin position="40"/>
        <end position="128"/>
    </location>
</feature>
<dbReference type="GO" id="GO:0016020">
    <property type="term" value="C:membrane"/>
    <property type="evidence" value="ECO:0007669"/>
    <property type="project" value="UniProtKB-SubCell"/>
</dbReference>
<sequence>MSVGMQQASRRPFYSHERDVSWQTPLEGQHAPRASASECPSEILLASGAAAGVVSRTLTAPLDRVKCLMQVGSSSCRRIEAARPLQTLSAIYASGGYRGFFQGNGANLIKVIPEASIRFWAYDRTRLLVCADKARPTFPERLAAGAVAGLTSCLFTYPLELVKTRIAVGGALQYHSVWHCLHHTASTEGVRALYKGLPTALVGIIPFSAIDLGLYETFKARLHARDAAARPLSVRETLACGGAASVVAQLCTYPLALAKTRLQASGMAGQERYAGLADCLGRAWRAGGLLGLFNGFTPNLLKALPSMSIGYVVFEWTKASLLRLRASRRD</sequence>
<reference evidence="8 9" key="1">
    <citation type="journal article" date="2024" name="Science">
        <title>Giant polyketide synthase enzymes in the biosynthesis of giant marine polyether toxins.</title>
        <authorList>
            <person name="Fallon T.R."/>
            <person name="Shende V.V."/>
            <person name="Wierzbicki I.H."/>
            <person name="Pendleton A.L."/>
            <person name="Watervoot N.F."/>
            <person name="Auber R.P."/>
            <person name="Gonzalez D.J."/>
            <person name="Wisecaver J.H."/>
            <person name="Moore B.S."/>
        </authorList>
    </citation>
    <scope>NUCLEOTIDE SEQUENCE [LARGE SCALE GENOMIC DNA]</scope>
    <source>
        <strain evidence="8 9">12B1</strain>
    </source>
</reference>
<evidence type="ECO:0000256" key="6">
    <source>
        <dbReference type="PROSITE-ProRule" id="PRU00282"/>
    </source>
</evidence>
<comment type="subcellular location">
    <subcellularLocation>
        <location evidence="1">Membrane</location>
        <topology evidence="1">Multi-pass membrane protein</topology>
    </subcellularLocation>
</comment>
<organism evidence="8 9">
    <name type="scientific">Prymnesium parvum</name>
    <name type="common">Toxic golden alga</name>
    <dbReference type="NCBI Taxonomy" id="97485"/>
    <lineage>
        <taxon>Eukaryota</taxon>
        <taxon>Haptista</taxon>
        <taxon>Haptophyta</taxon>
        <taxon>Prymnesiophyceae</taxon>
        <taxon>Prymnesiales</taxon>
        <taxon>Prymnesiaceae</taxon>
        <taxon>Prymnesium</taxon>
    </lineage>
</organism>
<keyword evidence="3 6" id="KW-0812">Transmembrane</keyword>
<dbReference type="Pfam" id="PF00153">
    <property type="entry name" value="Mito_carr"/>
    <property type="match status" value="3"/>
</dbReference>
<accession>A0AB34JBJ1</accession>
<name>A0AB34JBJ1_PRYPA</name>
<dbReference type="EMBL" id="JBGBPQ010000011">
    <property type="protein sequence ID" value="KAL1515747.1"/>
    <property type="molecule type" value="Genomic_DNA"/>
</dbReference>
<dbReference type="PROSITE" id="PS50920">
    <property type="entry name" value="SOLCAR"/>
    <property type="match status" value="3"/>
</dbReference>
<gene>
    <name evidence="8" type="ORF">AB1Y20_002363</name>
</gene>
<keyword evidence="5 6" id="KW-0472">Membrane</keyword>
<evidence type="ECO:0000256" key="1">
    <source>
        <dbReference type="ARBA" id="ARBA00004141"/>
    </source>
</evidence>
<feature type="repeat" description="Solcar" evidence="6">
    <location>
        <begin position="236"/>
        <end position="320"/>
    </location>
</feature>
<dbReference type="Gene3D" id="1.50.40.10">
    <property type="entry name" value="Mitochondrial carrier domain"/>
    <property type="match status" value="1"/>
</dbReference>
<dbReference type="Proteomes" id="UP001515480">
    <property type="component" value="Unassembled WGS sequence"/>
</dbReference>
<dbReference type="SUPFAM" id="SSF103506">
    <property type="entry name" value="Mitochondrial carrier"/>
    <property type="match status" value="1"/>
</dbReference>
<evidence type="ECO:0000256" key="2">
    <source>
        <dbReference type="ARBA" id="ARBA00022448"/>
    </source>
</evidence>
<keyword evidence="2 7" id="KW-0813">Transport</keyword>
<protein>
    <recommendedName>
        <fullName evidence="10">Mitochondrial carrier protein</fullName>
    </recommendedName>
</protein>
<evidence type="ECO:0000256" key="5">
    <source>
        <dbReference type="ARBA" id="ARBA00023136"/>
    </source>
</evidence>
<evidence type="ECO:0000256" key="3">
    <source>
        <dbReference type="ARBA" id="ARBA00022692"/>
    </source>
</evidence>
<evidence type="ECO:0008006" key="10">
    <source>
        <dbReference type="Google" id="ProtNLM"/>
    </source>
</evidence>
<comment type="caution">
    <text evidence="8">The sequence shown here is derived from an EMBL/GenBank/DDBJ whole genome shotgun (WGS) entry which is preliminary data.</text>
</comment>
<dbReference type="InterPro" id="IPR023395">
    <property type="entry name" value="MCP_dom_sf"/>
</dbReference>
<dbReference type="PRINTS" id="PR00926">
    <property type="entry name" value="MITOCARRIER"/>
</dbReference>
<dbReference type="GO" id="GO:0055085">
    <property type="term" value="P:transmembrane transport"/>
    <property type="evidence" value="ECO:0007669"/>
    <property type="project" value="InterPro"/>
</dbReference>
<evidence type="ECO:0000256" key="7">
    <source>
        <dbReference type="RuleBase" id="RU000488"/>
    </source>
</evidence>